<sequence length="112" mass="11861">MSAPVANREAFGRGLADELLRSAGGDVQAFLRFYDATCARAFALELARARSRGVPSARLQDAAARATEARFVEAWRVAGGHQGSGLSPVAWLLTLPLPAAPVVRERRGAICA</sequence>
<organism evidence="1 2">
    <name type="scientific">Nocardioides humilatus</name>
    <dbReference type="NCBI Taxonomy" id="2607660"/>
    <lineage>
        <taxon>Bacteria</taxon>
        <taxon>Bacillati</taxon>
        <taxon>Actinomycetota</taxon>
        <taxon>Actinomycetes</taxon>
        <taxon>Propionibacteriales</taxon>
        <taxon>Nocardioidaceae</taxon>
        <taxon>Nocardioides</taxon>
    </lineage>
</organism>
<evidence type="ECO:0000313" key="2">
    <source>
        <dbReference type="Proteomes" id="UP000325003"/>
    </source>
</evidence>
<reference evidence="1 2" key="1">
    <citation type="submission" date="2019-09" db="EMBL/GenBank/DDBJ databases">
        <title>Nocardioides panacisoli sp. nov., isolated from the soil of a ginseng field.</title>
        <authorList>
            <person name="Cho C."/>
        </authorList>
    </citation>
    <scope>NUCLEOTIDE SEQUENCE [LARGE SCALE GENOMIC DNA]</scope>
    <source>
        <strain evidence="1 2">BN130099</strain>
    </source>
</reference>
<proteinExistence type="predicted"/>
<dbReference type="EMBL" id="VUJV01000001">
    <property type="protein sequence ID" value="KAA1420966.1"/>
    <property type="molecule type" value="Genomic_DNA"/>
</dbReference>
<comment type="caution">
    <text evidence="1">The sequence shown here is derived from an EMBL/GenBank/DDBJ whole genome shotgun (WGS) entry which is preliminary data.</text>
</comment>
<reference evidence="1 2" key="2">
    <citation type="submission" date="2019-09" db="EMBL/GenBank/DDBJ databases">
        <authorList>
            <person name="Jin C."/>
        </authorList>
    </citation>
    <scope>NUCLEOTIDE SEQUENCE [LARGE SCALE GENOMIC DNA]</scope>
    <source>
        <strain evidence="1 2">BN130099</strain>
    </source>
</reference>
<dbReference type="RefSeq" id="WP_149726426.1">
    <property type="nucleotide sequence ID" value="NZ_VUJV01000001.1"/>
</dbReference>
<dbReference type="Proteomes" id="UP000325003">
    <property type="component" value="Unassembled WGS sequence"/>
</dbReference>
<dbReference type="AlphaFoldDB" id="A0A5B1LKH3"/>
<gene>
    <name evidence="1" type="ORF">F0U44_01085</name>
</gene>
<protein>
    <submittedName>
        <fullName evidence="1">Uncharacterized protein</fullName>
    </submittedName>
</protein>
<accession>A0A5B1LKH3</accession>
<name>A0A5B1LKH3_9ACTN</name>
<keyword evidence="2" id="KW-1185">Reference proteome</keyword>
<evidence type="ECO:0000313" key="1">
    <source>
        <dbReference type="EMBL" id="KAA1420966.1"/>
    </source>
</evidence>